<evidence type="ECO:0000256" key="4">
    <source>
        <dbReference type="ARBA" id="ARBA00022989"/>
    </source>
</evidence>
<evidence type="ECO:0000313" key="11">
    <source>
        <dbReference type="EMBL" id="KAG7090854.1"/>
    </source>
</evidence>
<feature type="region of interest" description="Disordered" evidence="8">
    <location>
        <begin position="53"/>
        <end position="93"/>
    </location>
</feature>
<dbReference type="GO" id="GO:0005743">
    <property type="term" value="C:mitochondrial inner membrane"/>
    <property type="evidence" value="ECO:0007669"/>
    <property type="project" value="UniProtKB-SubCell"/>
</dbReference>
<dbReference type="GO" id="GO:0030003">
    <property type="term" value="P:intracellular monoatomic cation homeostasis"/>
    <property type="evidence" value="ECO:0007669"/>
    <property type="project" value="TreeGrafter"/>
</dbReference>
<dbReference type="AlphaFoldDB" id="A0A9P7RW48"/>
<comment type="subcellular location">
    <subcellularLocation>
        <location evidence="1">Mitochondrion inner membrane</location>
        <topology evidence="1">Single-pass membrane protein</topology>
    </subcellularLocation>
</comment>
<keyword evidence="3" id="KW-0999">Mitochondrion inner membrane</keyword>
<dbReference type="PANTHER" id="PTHR14009">
    <property type="entry name" value="LEUCINE ZIPPER-EF-HAND CONTAINING TRANSMEMBRANE PROTEIN"/>
    <property type="match status" value="1"/>
</dbReference>
<keyword evidence="12" id="KW-1185">Reference proteome</keyword>
<evidence type="ECO:0000259" key="10">
    <source>
        <dbReference type="PROSITE" id="PS51758"/>
    </source>
</evidence>
<evidence type="ECO:0000256" key="9">
    <source>
        <dbReference type="SAM" id="Phobius"/>
    </source>
</evidence>
<dbReference type="PROSITE" id="PS51758">
    <property type="entry name" value="LETM1_RBD"/>
    <property type="match status" value="1"/>
</dbReference>
<evidence type="ECO:0000256" key="2">
    <source>
        <dbReference type="ARBA" id="ARBA00022692"/>
    </source>
</evidence>
<organism evidence="11 12">
    <name type="scientific">Marasmius oreades</name>
    <name type="common">fairy-ring Marasmius</name>
    <dbReference type="NCBI Taxonomy" id="181124"/>
    <lineage>
        <taxon>Eukaryota</taxon>
        <taxon>Fungi</taxon>
        <taxon>Dikarya</taxon>
        <taxon>Basidiomycota</taxon>
        <taxon>Agaricomycotina</taxon>
        <taxon>Agaricomycetes</taxon>
        <taxon>Agaricomycetidae</taxon>
        <taxon>Agaricales</taxon>
        <taxon>Marasmiineae</taxon>
        <taxon>Marasmiaceae</taxon>
        <taxon>Marasmius</taxon>
    </lineage>
</organism>
<feature type="domain" description="Letm1 RBD" evidence="10">
    <location>
        <begin position="180"/>
        <end position="361"/>
    </location>
</feature>
<dbReference type="Pfam" id="PF07766">
    <property type="entry name" value="LETM1_RBD"/>
    <property type="match status" value="1"/>
</dbReference>
<dbReference type="Proteomes" id="UP001049176">
    <property type="component" value="Chromosome 6"/>
</dbReference>
<evidence type="ECO:0000256" key="3">
    <source>
        <dbReference type="ARBA" id="ARBA00022792"/>
    </source>
</evidence>
<dbReference type="GO" id="GO:0043022">
    <property type="term" value="F:ribosome binding"/>
    <property type="evidence" value="ECO:0007669"/>
    <property type="project" value="InterPro"/>
</dbReference>
<dbReference type="InterPro" id="IPR033122">
    <property type="entry name" value="LETM1-like_RBD"/>
</dbReference>
<evidence type="ECO:0000256" key="1">
    <source>
        <dbReference type="ARBA" id="ARBA00004434"/>
    </source>
</evidence>
<evidence type="ECO:0000256" key="7">
    <source>
        <dbReference type="PROSITE-ProRule" id="PRU01094"/>
    </source>
</evidence>
<evidence type="ECO:0000256" key="5">
    <source>
        <dbReference type="ARBA" id="ARBA00023128"/>
    </source>
</evidence>
<reference evidence="11" key="1">
    <citation type="journal article" date="2021" name="Genome Biol. Evol.">
        <title>The assembled and annotated genome of the fairy-ring fungus Marasmius oreades.</title>
        <authorList>
            <person name="Hiltunen M."/>
            <person name="Ament-Velasquez S.L."/>
            <person name="Johannesson H."/>
        </authorList>
    </citation>
    <scope>NUCLEOTIDE SEQUENCE</scope>
    <source>
        <strain evidence="11">03SP1</strain>
    </source>
</reference>
<evidence type="ECO:0000256" key="8">
    <source>
        <dbReference type="SAM" id="MobiDB-lite"/>
    </source>
</evidence>
<evidence type="ECO:0000313" key="12">
    <source>
        <dbReference type="Proteomes" id="UP001049176"/>
    </source>
</evidence>
<name>A0A9P7RW48_9AGAR</name>
<dbReference type="RefSeq" id="XP_043007324.1">
    <property type="nucleotide sequence ID" value="XM_043154866.1"/>
</dbReference>
<comment type="caution">
    <text evidence="11">The sequence shown here is derived from an EMBL/GenBank/DDBJ whole genome shotgun (WGS) entry which is preliminary data.</text>
</comment>
<feature type="transmembrane region" description="Helical" evidence="9">
    <location>
        <begin position="181"/>
        <end position="204"/>
    </location>
</feature>
<dbReference type="KEGG" id="more:E1B28_009936"/>
<evidence type="ECO:0000256" key="6">
    <source>
        <dbReference type="ARBA" id="ARBA00023136"/>
    </source>
</evidence>
<dbReference type="InterPro" id="IPR044202">
    <property type="entry name" value="LETM1/MDM38-like"/>
</dbReference>
<proteinExistence type="predicted"/>
<accession>A0A9P7RW48</accession>
<protein>
    <recommendedName>
        <fullName evidence="10">Letm1 RBD domain-containing protein</fullName>
    </recommendedName>
</protein>
<gene>
    <name evidence="11" type="ORF">E1B28_009936</name>
</gene>
<dbReference type="EMBL" id="CM032186">
    <property type="protein sequence ID" value="KAG7090854.1"/>
    <property type="molecule type" value="Genomic_DNA"/>
</dbReference>
<keyword evidence="5 7" id="KW-0496">Mitochondrion</keyword>
<keyword evidence="6 9" id="KW-0472">Membrane</keyword>
<keyword evidence="2 9" id="KW-0812">Transmembrane</keyword>
<sequence>MLRTAIHDVFLHRSLVVRVRYVSTPSTSATPSSTAKDFPPILPQRKHKIDLHPAPKRIESASQPTPQPTPISSRKPVATSPSPPEPPKKEDDGVKMTIQRDIKHAEDLGILKPASPDATVFRKLIHSTWELTKFYFRGAKLIYARQGEIKAIKKRASSGGAPITRFEGRLIETQRRDINKVIPFLVIAVLLEEVIPIIAIYAPFMLPSTCLLPAQRERIEGKKALKALSTISSARPLFLALQAKSQDGKLPLTALREPGSATMVCSILRLPTFGIDLLRLWRIRRHLRFISNDDRLLIHDDVLKTLTKEDLYQAVAERGFVTQGLSLKDSQARLKWWLDSVKDSPPEDGVSRRLSLLMERR</sequence>
<dbReference type="PANTHER" id="PTHR14009:SF1">
    <property type="entry name" value="MITOCHONDRIAL PROTON_CALCIUM EXCHANGER PROTEIN"/>
    <property type="match status" value="1"/>
</dbReference>
<dbReference type="GeneID" id="66079012"/>
<keyword evidence="4 9" id="KW-1133">Transmembrane helix</keyword>
<dbReference type="OrthoDB" id="73691at2759"/>